<dbReference type="AlphaFoldDB" id="A0A329RW34"/>
<sequence>MEAAATKQHAHPNNVFHCLHGCFNLGYSSQELADVYNKTVRTIGNWFKVYEDTGTFQRSKASSDKKFVAAQRRWLCDYYQDKPLPYLDEAQTAFTQTHRVAISKISLRRIAHDFGLTGRFSNAGPCMSKSVTCLDALRSSVG</sequence>
<evidence type="ECO:0000313" key="2">
    <source>
        <dbReference type="EMBL" id="RAW27592.1"/>
    </source>
</evidence>
<reference evidence="1" key="2">
    <citation type="submission" date="2018-10" db="EMBL/GenBank/DDBJ databases">
        <title>Effector identification in a new, highly contiguous assembly of the strawberry crown rot pathogen Phytophthora cactorum.</title>
        <authorList>
            <person name="Armitage A.D."/>
            <person name="Nellist C.F."/>
            <person name="Bates H."/>
            <person name="Vickerstaff R.J."/>
            <person name="Harrison R.J."/>
        </authorList>
    </citation>
    <scope>NUCLEOTIDE SEQUENCE</scope>
    <source>
        <strain evidence="1">4040</strain>
    </source>
</reference>
<dbReference type="SUPFAM" id="SSF46689">
    <property type="entry name" value="Homeodomain-like"/>
    <property type="match status" value="1"/>
</dbReference>
<dbReference type="EMBL" id="RCMK01000600">
    <property type="protein sequence ID" value="KAG2919780.1"/>
    <property type="molecule type" value="Genomic_DNA"/>
</dbReference>
<dbReference type="STRING" id="29920.A0A329RW34"/>
<comment type="caution">
    <text evidence="2">The sequence shown here is derived from an EMBL/GenBank/DDBJ whole genome shotgun (WGS) entry which is preliminary data.</text>
</comment>
<dbReference type="VEuPathDB" id="FungiDB:PC110_g16018"/>
<organism evidence="2 3">
    <name type="scientific">Phytophthora cactorum</name>
    <dbReference type="NCBI Taxonomy" id="29920"/>
    <lineage>
        <taxon>Eukaryota</taxon>
        <taxon>Sar</taxon>
        <taxon>Stramenopiles</taxon>
        <taxon>Oomycota</taxon>
        <taxon>Peronosporomycetes</taxon>
        <taxon>Peronosporales</taxon>
        <taxon>Peronosporaceae</taxon>
        <taxon>Phytophthora</taxon>
    </lineage>
</organism>
<dbReference type="Proteomes" id="UP000736787">
    <property type="component" value="Unassembled WGS sequence"/>
</dbReference>
<gene>
    <name evidence="2" type="ORF">PC110_g16018</name>
    <name evidence="1" type="ORF">PC117_g16677</name>
</gene>
<dbReference type="Proteomes" id="UP000251314">
    <property type="component" value="Unassembled WGS sequence"/>
</dbReference>
<name>A0A329RW34_9STRA</name>
<dbReference type="OrthoDB" id="95730at2759"/>
<reference evidence="2 3" key="1">
    <citation type="submission" date="2018-01" db="EMBL/GenBank/DDBJ databases">
        <title>Draft genome of the strawberry crown rot pathogen Phytophthora cactorum.</title>
        <authorList>
            <person name="Armitage A.D."/>
            <person name="Lysoe E."/>
            <person name="Nellist C.F."/>
            <person name="Harrison R.J."/>
            <person name="Brurberg M.B."/>
        </authorList>
    </citation>
    <scope>NUCLEOTIDE SEQUENCE [LARGE SCALE GENOMIC DNA]</scope>
    <source>
        <strain evidence="2 3">10300</strain>
    </source>
</reference>
<keyword evidence="3" id="KW-1185">Reference proteome</keyword>
<protein>
    <submittedName>
        <fullName evidence="2">Uncharacterized protein</fullName>
    </submittedName>
</protein>
<accession>A0A329RW34</accession>
<dbReference type="EMBL" id="MJFZ01000551">
    <property type="protein sequence ID" value="RAW27592.1"/>
    <property type="molecule type" value="Genomic_DNA"/>
</dbReference>
<evidence type="ECO:0000313" key="3">
    <source>
        <dbReference type="Proteomes" id="UP000251314"/>
    </source>
</evidence>
<dbReference type="InterPro" id="IPR009057">
    <property type="entry name" value="Homeodomain-like_sf"/>
</dbReference>
<proteinExistence type="predicted"/>
<evidence type="ECO:0000313" key="1">
    <source>
        <dbReference type="EMBL" id="KAG2919780.1"/>
    </source>
</evidence>